<protein>
    <submittedName>
        <fullName evidence="1">Uncharacterized protein</fullName>
    </submittedName>
</protein>
<dbReference type="EMBL" id="CM007647">
    <property type="protein sequence ID" value="ONM08840.1"/>
    <property type="molecule type" value="Genomic_DNA"/>
</dbReference>
<accession>A0A1D6L300</accession>
<dbReference type="AlphaFoldDB" id="A0A1D6L300"/>
<dbReference type="EMBL" id="CM007647">
    <property type="protein sequence ID" value="ONM08837.1"/>
    <property type="molecule type" value="Genomic_DNA"/>
</dbReference>
<organism evidence="1">
    <name type="scientific">Zea mays</name>
    <name type="common">Maize</name>
    <dbReference type="NCBI Taxonomy" id="4577"/>
    <lineage>
        <taxon>Eukaryota</taxon>
        <taxon>Viridiplantae</taxon>
        <taxon>Streptophyta</taxon>
        <taxon>Embryophyta</taxon>
        <taxon>Tracheophyta</taxon>
        <taxon>Spermatophyta</taxon>
        <taxon>Magnoliopsida</taxon>
        <taxon>Liliopsida</taxon>
        <taxon>Poales</taxon>
        <taxon>Poaceae</taxon>
        <taxon>PACMAD clade</taxon>
        <taxon>Panicoideae</taxon>
        <taxon>Andropogonodae</taxon>
        <taxon>Andropogoneae</taxon>
        <taxon>Tripsacinae</taxon>
        <taxon>Zea</taxon>
    </lineage>
</organism>
<sequence>MTFSTETLLGAFTIGVRFANNVHGGMQFVDGARMIVC</sequence>
<dbReference type="EMBL" id="CM007647">
    <property type="protein sequence ID" value="ONM08838.1"/>
    <property type="molecule type" value="Genomic_DNA"/>
</dbReference>
<dbReference type="EMBL" id="CM007647">
    <property type="protein sequence ID" value="ONM08839.1"/>
    <property type="molecule type" value="Genomic_DNA"/>
</dbReference>
<name>A0A1D6L300_MAIZE</name>
<evidence type="ECO:0000313" key="1">
    <source>
        <dbReference type="EMBL" id="ONM08839.1"/>
    </source>
</evidence>
<reference evidence="1" key="1">
    <citation type="submission" date="2015-12" db="EMBL/GenBank/DDBJ databases">
        <title>Update maize B73 reference genome by single molecule sequencing technologies.</title>
        <authorList>
            <consortium name="Maize Genome Sequencing Project"/>
            <person name="Ware D."/>
        </authorList>
    </citation>
    <scope>NUCLEOTIDE SEQUENCE [LARGE SCALE GENOMIC DNA]</scope>
    <source>
        <tissue evidence="1">Seedling</tissue>
    </source>
</reference>
<proteinExistence type="predicted"/>
<gene>
    <name evidence="1" type="ORF">ZEAMMB73_Zm00001d033867</name>
</gene>